<feature type="region of interest" description="Disordered" evidence="1">
    <location>
        <begin position="1"/>
        <end position="83"/>
    </location>
</feature>
<comment type="caution">
    <text evidence="2">The sequence shown here is derived from an EMBL/GenBank/DDBJ whole genome shotgun (WGS) entry which is preliminary data.</text>
</comment>
<proteinExistence type="predicted"/>
<reference evidence="2" key="1">
    <citation type="journal article" date="2019" name="bioRxiv">
        <title>The Genome of the Zebra Mussel, Dreissena polymorpha: A Resource for Invasive Species Research.</title>
        <authorList>
            <person name="McCartney M.A."/>
            <person name="Auch B."/>
            <person name="Kono T."/>
            <person name="Mallez S."/>
            <person name="Zhang Y."/>
            <person name="Obille A."/>
            <person name="Becker A."/>
            <person name="Abrahante J.E."/>
            <person name="Garbe J."/>
            <person name="Badalamenti J.P."/>
            <person name="Herman A."/>
            <person name="Mangelson H."/>
            <person name="Liachko I."/>
            <person name="Sullivan S."/>
            <person name="Sone E.D."/>
            <person name="Koren S."/>
            <person name="Silverstein K.A.T."/>
            <person name="Beckman K.B."/>
            <person name="Gohl D.M."/>
        </authorList>
    </citation>
    <scope>NUCLEOTIDE SEQUENCE</scope>
    <source>
        <strain evidence="2">Duluth1</strain>
        <tissue evidence="2">Whole animal</tissue>
    </source>
</reference>
<dbReference type="Proteomes" id="UP000828390">
    <property type="component" value="Unassembled WGS sequence"/>
</dbReference>
<keyword evidence="3" id="KW-1185">Reference proteome</keyword>
<reference evidence="2" key="2">
    <citation type="submission" date="2020-11" db="EMBL/GenBank/DDBJ databases">
        <authorList>
            <person name="McCartney M.A."/>
            <person name="Auch B."/>
            <person name="Kono T."/>
            <person name="Mallez S."/>
            <person name="Becker A."/>
            <person name="Gohl D.M."/>
            <person name="Silverstein K.A.T."/>
            <person name="Koren S."/>
            <person name="Bechman K.B."/>
            <person name="Herman A."/>
            <person name="Abrahante J.E."/>
            <person name="Garbe J."/>
        </authorList>
    </citation>
    <scope>NUCLEOTIDE SEQUENCE</scope>
    <source>
        <strain evidence="2">Duluth1</strain>
        <tissue evidence="2">Whole animal</tissue>
    </source>
</reference>
<name>A0A9D4D7U0_DREPO</name>
<gene>
    <name evidence="2" type="ORF">DPMN_045456</name>
</gene>
<protein>
    <submittedName>
        <fullName evidence="2">Uncharacterized protein</fullName>
    </submittedName>
</protein>
<sequence>MNESGAGAATFAPDDDEVSTPPGSSTPQGERIVLEHPQPLRRSPRTSPQGPPVYRGLDGPAPKRKRTSKENLETRNVLMMMKV</sequence>
<accession>A0A9D4D7U0</accession>
<evidence type="ECO:0000313" key="3">
    <source>
        <dbReference type="Proteomes" id="UP000828390"/>
    </source>
</evidence>
<evidence type="ECO:0000256" key="1">
    <source>
        <dbReference type="SAM" id="MobiDB-lite"/>
    </source>
</evidence>
<dbReference type="AlphaFoldDB" id="A0A9D4D7U0"/>
<evidence type="ECO:0000313" key="2">
    <source>
        <dbReference type="EMBL" id="KAH3738813.1"/>
    </source>
</evidence>
<organism evidence="2 3">
    <name type="scientific">Dreissena polymorpha</name>
    <name type="common">Zebra mussel</name>
    <name type="synonym">Mytilus polymorpha</name>
    <dbReference type="NCBI Taxonomy" id="45954"/>
    <lineage>
        <taxon>Eukaryota</taxon>
        <taxon>Metazoa</taxon>
        <taxon>Spiralia</taxon>
        <taxon>Lophotrochozoa</taxon>
        <taxon>Mollusca</taxon>
        <taxon>Bivalvia</taxon>
        <taxon>Autobranchia</taxon>
        <taxon>Heteroconchia</taxon>
        <taxon>Euheterodonta</taxon>
        <taxon>Imparidentia</taxon>
        <taxon>Neoheterodontei</taxon>
        <taxon>Myida</taxon>
        <taxon>Dreissenoidea</taxon>
        <taxon>Dreissenidae</taxon>
        <taxon>Dreissena</taxon>
    </lineage>
</organism>
<dbReference type="EMBL" id="JAIWYP010000011">
    <property type="protein sequence ID" value="KAH3738813.1"/>
    <property type="molecule type" value="Genomic_DNA"/>
</dbReference>